<dbReference type="InterPro" id="IPR036875">
    <property type="entry name" value="Znf_CCHC_sf"/>
</dbReference>
<reference evidence="2" key="2">
    <citation type="submission" date="2022-01" db="EMBL/GenBank/DDBJ databases">
        <authorList>
            <person name="Yamashiro T."/>
            <person name="Shiraishi A."/>
            <person name="Satake H."/>
            <person name="Nakayama K."/>
        </authorList>
    </citation>
    <scope>NUCLEOTIDE SEQUENCE</scope>
</reference>
<comment type="caution">
    <text evidence="2">The sequence shown here is derived from an EMBL/GenBank/DDBJ whole genome shotgun (WGS) entry which is preliminary data.</text>
</comment>
<dbReference type="Proteomes" id="UP001151760">
    <property type="component" value="Unassembled WGS sequence"/>
</dbReference>
<protein>
    <submittedName>
        <fullName evidence="2">Zf-CCHC domain-containing protein</fullName>
    </submittedName>
</protein>
<reference evidence="2" key="1">
    <citation type="journal article" date="2022" name="Int. J. Mol. Sci.">
        <title>Draft Genome of Tanacetum Coccineum: Genomic Comparison of Closely Related Tanacetum-Family Plants.</title>
        <authorList>
            <person name="Yamashiro T."/>
            <person name="Shiraishi A."/>
            <person name="Nakayama K."/>
            <person name="Satake H."/>
        </authorList>
    </citation>
    <scope>NUCLEOTIDE SEQUENCE</scope>
</reference>
<keyword evidence="3" id="KW-1185">Reference proteome</keyword>
<dbReference type="SUPFAM" id="SSF57756">
    <property type="entry name" value="Retrovirus zinc finger-like domains"/>
    <property type="match status" value="1"/>
</dbReference>
<evidence type="ECO:0000313" key="3">
    <source>
        <dbReference type="Proteomes" id="UP001151760"/>
    </source>
</evidence>
<proteinExistence type="predicted"/>
<gene>
    <name evidence="2" type="ORF">Tco_0683121</name>
</gene>
<accession>A0ABQ4XU12</accession>
<dbReference type="EMBL" id="BQNB010009799">
    <property type="protein sequence ID" value="GJS68556.1"/>
    <property type="molecule type" value="Genomic_DNA"/>
</dbReference>
<name>A0ABQ4XU12_9ASTR</name>
<organism evidence="2 3">
    <name type="scientific">Tanacetum coccineum</name>
    <dbReference type="NCBI Taxonomy" id="301880"/>
    <lineage>
        <taxon>Eukaryota</taxon>
        <taxon>Viridiplantae</taxon>
        <taxon>Streptophyta</taxon>
        <taxon>Embryophyta</taxon>
        <taxon>Tracheophyta</taxon>
        <taxon>Spermatophyta</taxon>
        <taxon>Magnoliopsida</taxon>
        <taxon>eudicotyledons</taxon>
        <taxon>Gunneridae</taxon>
        <taxon>Pentapetalae</taxon>
        <taxon>asterids</taxon>
        <taxon>campanulids</taxon>
        <taxon>Asterales</taxon>
        <taxon>Asteraceae</taxon>
        <taxon>Asteroideae</taxon>
        <taxon>Anthemideae</taxon>
        <taxon>Anthemidinae</taxon>
        <taxon>Tanacetum</taxon>
    </lineage>
</organism>
<sequence length="173" mass="20354">MAAQKLRLFKTKNLTTPTTFELIGNLKSFHEEIIKKDFETVKNKREQNRSITLKARKESSDENSSSSDSKDEEYAMTVRNFYRKFFQKYDCRFVLQPHDERKPFQKYKDDKNSKSKRKCFKCDDPNHLIVECPKASRIYNQKAFVGGCCSDSDEDEEKKTNDEKCLMAKACNE</sequence>
<evidence type="ECO:0000256" key="1">
    <source>
        <dbReference type="SAM" id="MobiDB-lite"/>
    </source>
</evidence>
<evidence type="ECO:0000313" key="2">
    <source>
        <dbReference type="EMBL" id="GJS68556.1"/>
    </source>
</evidence>
<feature type="region of interest" description="Disordered" evidence="1">
    <location>
        <begin position="45"/>
        <end position="72"/>
    </location>
</feature>